<reference evidence="1 2" key="1">
    <citation type="submission" date="2018-11" db="EMBL/GenBank/DDBJ databases">
        <title>Phylogenetic determinants of toxin gene distribution in genomes of Brevibacillus laterosporus.</title>
        <authorList>
            <person name="Glare T.R."/>
            <person name="Durrant A."/>
            <person name="Berry C."/>
            <person name="Palma L."/>
            <person name="Ormskirk M."/>
            <person name="Cox M.O."/>
        </authorList>
    </citation>
    <scope>NUCLEOTIDE SEQUENCE [LARGE SCALE GENOMIC DNA]</scope>
    <source>
        <strain evidence="1 2">1821L</strain>
    </source>
</reference>
<name>A0A518VC80_BRELA</name>
<keyword evidence="2" id="KW-1185">Reference proteome</keyword>
<sequence length="90" mass="10327">MLKQIFGFDQDTLKKGQAVRIEDKKRVYPSRSYRDPNDTEYEYENLAGNYLVYDVEVLLLKLTTSAGGTINVPIKHFTGENPRMTIKILG</sequence>
<accession>A0A518VC80</accession>
<organism evidence="1 2">
    <name type="scientific">Brevibacillus laterosporus</name>
    <name type="common">Bacillus laterosporus</name>
    <dbReference type="NCBI Taxonomy" id="1465"/>
    <lineage>
        <taxon>Bacteria</taxon>
        <taxon>Bacillati</taxon>
        <taxon>Bacillota</taxon>
        <taxon>Bacilli</taxon>
        <taxon>Bacillales</taxon>
        <taxon>Paenibacillaceae</taxon>
        <taxon>Brevibacillus</taxon>
    </lineage>
</organism>
<gene>
    <name evidence="1" type="ORF">EEL30_21380</name>
</gene>
<dbReference type="AlphaFoldDB" id="A0A518VC80"/>
<proteinExistence type="predicted"/>
<dbReference type="EMBL" id="CP033464">
    <property type="protein sequence ID" value="QDX94600.1"/>
    <property type="molecule type" value="Genomic_DNA"/>
</dbReference>
<protein>
    <submittedName>
        <fullName evidence="1">Uncharacterized protein</fullName>
    </submittedName>
</protein>
<dbReference type="Proteomes" id="UP000319432">
    <property type="component" value="Chromosome"/>
</dbReference>
<evidence type="ECO:0000313" key="2">
    <source>
        <dbReference type="Proteomes" id="UP000319432"/>
    </source>
</evidence>
<evidence type="ECO:0000313" key="1">
    <source>
        <dbReference type="EMBL" id="QDX94600.1"/>
    </source>
</evidence>